<dbReference type="AlphaFoldDB" id="G7VHR9"/>
<accession>G7VHR9</accession>
<protein>
    <recommendedName>
        <fullName evidence="3">KEOPS complex Pcc1-like subunit</fullName>
    </recommendedName>
</protein>
<evidence type="ECO:0008006" key="3">
    <source>
        <dbReference type="Google" id="ProtNLM"/>
    </source>
</evidence>
<dbReference type="GeneID" id="11594905"/>
<organism evidence="1 2">
    <name type="scientific">Pyrobaculum ferrireducens</name>
    <dbReference type="NCBI Taxonomy" id="1104324"/>
    <lineage>
        <taxon>Archaea</taxon>
        <taxon>Thermoproteota</taxon>
        <taxon>Thermoprotei</taxon>
        <taxon>Thermoproteales</taxon>
        <taxon>Thermoproteaceae</taxon>
        <taxon>Pyrobaculum</taxon>
    </lineage>
</organism>
<dbReference type="EMBL" id="CP003098">
    <property type="protein sequence ID" value="AET32091.1"/>
    <property type="molecule type" value="Genomic_DNA"/>
</dbReference>
<evidence type="ECO:0000313" key="1">
    <source>
        <dbReference type="EMBL" id="AET32091.1"/>
    </source>
</evidence>
<dbReference type="OrthoDB" id="27208at2157"/>
<sequence length="79" mass="8934">MKKLVSSIETPLDCHLARAVEPDDVGLPEGMEIVHECVGGRWRIRVSYVVRRPDDILTLKNTLDDIVRALQVIEKSIPQ</sequence>
<dbReference type="Proteomes" id="UP000005867">
    <property type="component" value="Chromosome"/>
</dbReference>
<dbReference type="KEGG" id="pyr:P186_0639"/>
<proteinExistence type="predicted"/>
<name>G7VHR9_9CREN</name>
<dbReference type="BioCyc" id="PSP1104324:GJSN-629-MONOMER"/>
<dbReference type="STRING" id="1104324.P186_0639"/>
<reference evidence="1 2" key="1">
    <citation type="journal article" date="2012" name="J. Bacteriol.">
        <title>Complete genome sequence of strain 1860, a crenarchaeon of the genus pyrobaculum able to grow with various electron acceptors.</title>
        <authorList>
            <person name="Mardanov A.V."/>
            <person name="Gumerov V.M."/>
            <person name="Slobodkina G.B."/>
            <person name="Beletsky A.V."/>
            <person name="Bonch-Osmolovskaya E.A."/>
            <person name="Ravin N.V."/>
            <person name="Skryabin K.G."/>
        </authorList>
    </citation>
    <scope>NUCLEOTIDE SEQUENCE [LARGE SCALE GENOMIC DNA]</scope>
    <source>
        <strain evidence="1 2">1860</strain>
    </source>
</reference>
<dbReference type="HOGENOM" id="CLU_191159_0_0_2"/>
<gene>
    <name evidence="1" type="ORF">P186_0639</name>
</gene>
<keyword evidence="2" id="KW-1185">Reference proteome</keyword>
<dbReference type="NCBIfam" id="NF011470">
    <property type="entry name" value="PRK14887.1"/>
    <property type="match status" value="1"/>
</dbReference>
<dbReference type="eggNOG" id="arCOG01354">
    <property type="taxonomic scope" value="Archaea"/>
</dbReference>
<dbReference type="RefSeq" id="WP_014287919.1">
    <property type="nucleotide sequence ID" value="NC_016645.1"/>
</dbReference>
<evidence type="ECO:0000313" key="2">
    <source>
        <dbReference type="Proteomes" id="UP000005867"/>
    </source>
</evidence>